<feature type="transmembrane region" description="Helical" evidence="1">
    <location>
        <begin position="61"/>
        <end position="81"/>
    </location>
</feature>
<dbReference type="EMBL" id="CP136336">
    <property type="protein sequence ID" value="WOB08212.1"/>
    <property type="molecule type" value="Genomic_DNA"/>
</dbReference>
<dbReference type="RefSeq" id="WP_316700912.1">
    <property type="nucleotide sequence ID" value="NZ_CP136336.1"/>
</dbReference>
<name>A0ABZ0CTA8_9BURK</name>
<accession>A0ABZ0CTA8</accession>
<protein>
    <recommendedName>
        <fullName evidence="4">DUF2809 domain-containing protein</fullName>
    </recommendedName>
</protein>
<gene>
    <name evidence="2" type="ORF">RXV79_25335</name>
</gene>
<reference evidence="2 3" key="1">
    <citation type="submission" date="2023-10" db="EMBL/GenBank/DDBJ databases">
        <title>Bacteria for the degradation of biodegradable plastic PBAT(Polybutylene adipate terephthalate).</title>
        <authorList>
            <person name="Weon H.-Y."/>
            <person name="Yeon J."/>
        </authorList>
    </citation>
    <scope>NUCLEOTIDE SEQUENCE [LARGE SCALE GENOMIC DNA]</scope>
    <source>
        <strain evidence="2 3">SBD 7-3</strain>
    </source>
</reference>
<keyword evidence="1" id="KW-0472">Membrane</keyword>
<sequence length="164" mass="17916">MKTWTQAARDGLWPGMASGLLSLGVLAWRGRKETGSVFAPVNAPSHWLWSDRALRRDDASWRYTGVGVLVHQGAAVFWGVLYERFFASRRLAHPLHADLRDAALATAAAATVDLVMTPRRFTPGFEKRLSARGLVWVYAGFALGVALGSRAVRRHGVRGEGSSS</sequence>
<evidence type="ECO:0000256" key="1">
    <source>
        <dbReference type="SAM" id="Phobius"/>
    </source>
</evidence>
<proteinExistence type="predicted"/>
<keyword evidence="1" id="KW-1133">Transmembrane helix</keyword>
<evidence type="ECO:0008006" key="4">
    <source>
        <dbReference type="Google" id="ProtNLM"/>
    </source>
</evidence>
<organism evidence="2 3">
    <name type="scientific">Piscinibacter gummiphilus</name>
    <dbReference type="NCBI Taxonomy" id="946333"/>
    <lineage>
        <taxon>Bacteria</taxon>
        <taxon>Pseudomonadati</taxon>
        <taxon>Pseudomonadota</taxon>
        <taxon>Betaproteobacteria</taxon>
        <taxon>Burkholderiales</taxon>
        <taxon>Sphaerotilaceae</taxon>
        <taxon>Piscinibacter</taxon>
    </lineage>
</organism>
<keyword evidence="1" id="KW-0812">Transmembrane</keyword>
<evidence type="ECO:0000313" key="2">
    <source>
        <dbReference type="EMBL" id="WOB08212.1"/>
    </source>
</evidence>
<keyword evidence="3" id="KW-1185">Reference proteome</keyword>
<dbReference type="Proteomes" id="UP001303946">
    <property type="component" value="Chromosome"/>
</dbReference>
<feature type="transmembrane region" description="Helical" evidence="1">
    <location>
        <begin position="133"/>
        <end position="152"/>
    </location>
</feature>
<evidence type="ECO:0000313" key="3">
    <source>
        <dbReference type="Proteomes" id="UP001303946"/>
    </source>
</evidence>